<proteinExistence type="predicted"/>
<accession>A0AA38FR46</accession>
<reference evidence="2 3" key="1">
    <citation type="journal article" date="2021" name="Nat. Plants">
        <title>The Taxus genome provides insights into paclitaxel biosynthesis.</title>
        <authorList>
            <person name="Xiong X."/>
            <person name="Gou J."/>
            <person name="Liao Q."/>
            <person name="Li Y."/>
            <person name="Zhou Q."/>
            <person name="Bi G."/>
            <person name="Li C."/>
            <person name="Du R."/>
            <person name="Wang X."/>
            <person name="Sun T."/>
            <person name="Guo L."/>
            <person name="Liang H."/>
            <person name="Lu P."/>
            <person name="Wu Y."/>
            <person name="Zhang Z."/>
            <person name="Ro D.K."/>
            <person name="Shang Y."/>
            <person name="Huang S."/>
            <person name="Yan J."/>
        </authorList>
    </citation>
    <scope>NUCLEOTIDE SEQUENCE [LARGE SCALE GENOMIC DNA]</scope>
    <source>
        <strain evidence="2">Ta-2019</strain>
    </source>
</reference>
<feature type="non-terminal residue" evidence="2">
    <location>
        <position position="1"/>
    </location>
</feature>
<feature type="region of interest" description="Disordered" evidence="1">
    <location>
        <begin position="25"/>
        <end position="67"/>
    </location>
</feature>
<evidence type="ECO:0000256" key="1">
    <source>
        <dbReference type="SAM" id="MobiDB-lite"/>
    </source>
</evidence>
<evidence type="ECO:0000313" key="2">
    <source>
        <dbReference type="EMBL" id="KAH9308715.1"/>
    </source>
</evidence>
<gene>
    <name evidence="2" type="ORF">KI387_036626</name>
</gene>
<sequence length="67" mass="7781">VLKSDVESALKVLNFAIYHTELTEMEKREQEREQEMERKRRADGDSGNGGHDDDNDDDYPDGPENRE</sequence>
<protein>
    <submittedName>
        <fullName evidence="2">Uncharacterized protein</fullName>
    </submittedName>
</protein>
<comment type="caution">
    <text evidence="2">The sequence shown here is derived from an EMBL/GenBank/DDBJ whole genome shotgun (WGS) entry which is preliminary data.</text>
</comment>
<dbReference type="AlphaFoldDB" id="A0AA38FR46"/>
<dbReference type="Proteomes" id="UP000824469">
    <property type="component" value="Unassembled WGS sequence"/>
</dbReference>
<name>A0AA38FR46_TAXCH</name>
<dbReference type="EMBL" id="JAHRHJ020000007">
    <property type="protein sequence ID" value="KAH9308715.1"/>
    <property type="molecule type" value="Genomic_DNA"/>
</dbReference>
<keyword evidence="3" id="KW-1185">Reference proteome</keyword>
<evidence type="ECO:0000313" key="3">
    <source>
        <dbReference type="Proteomes" id="UP000824469"/>
    </source>
</evidence>
<feature type="compositionally biased region" description="Basic and acidic residues" evidence="1">
    <location>
        <begin position="25"/>
        <end position="44"/>
    </location>
</feature>
<dbReference type="OMA" id="NVYPQED"/>
<feature type="non-terminal residue" evidence="2">
    <location>
        <position position="67"/>
    </location>
</feature>
<organism evidence="2 3">
    <name type="scientific">Taxus chinensis</name>
    <name type="common">Chinese yew</name>
    <name type="synonym">Taxus wallichiana var. chinensis</name>
    <dbReference type="NCBI Taxonomy" id="29808"/>
    <lineage>
        <taxon>Eukaryota</taxon>
        <taxon>Viridiplantae</taxon>
        <taxon>Streptophyta</taxon>
        <taxon>Embryophyta</taxon>
        <taxon>Tracheophyta</taxon>
        <taxon>Spermatophyta</taxon>
        <taxon>Pinopsida</taxon>
        <taxon>Pinidae</taxon>
        <taxon>Conifers II</taxon>
        <taxon>Cupressales</taxon>
        <taxon>Taxaceae</taxon>
        <taxon>Taxus</taxon>
    </lineage>
</organism>